<dbReference type="EMBL" id="JARKHS020020328">
    <property type="protein sequence ID" value="KAK8770959.1"/>
    <property type="molecule type" value="Genomic_DNA"/>
</dbReference>
<proteinExistence type="predicted"/>
<name>A0AAQ4E890_AMBAM</name>
<evidence type="ECO:0000313" key="2">
    <source>
        <dbReference type="Proteomes" id="UP001321473"/>
    </source>
</evidence>
<keyword evidence="2" id="KW-1185">Reference proteome</keyword>
<sequence>SKNGQCQQQCARLHQSCLLAPKPSSLLYHLAAPSRKNSLCAHDRKCNTRCSDVTPFIRGEHMDRQPEVDDITVSSSSKHLLILIL</sequence>
<organism evidence="1 2">
    <name type="scientific">Amblyomma americanum</name>
    <name type="common">Lone star tick</name>
    <dbReference type="NCBI Taxonomy" id="6943"/>
    <lineage>
        <taxon>Eukaryota</taxon>
        <taxon>Metazoa</taxon>
        <taxon>Ecdysozoa</taxon>
        <taxon>Arthropoda</taxon>
        <taxon>Chelicerata</taxon>
        <taxon>Arachnida</taxon>
        <taxon>Acari</taxon>
        <taxon>Parasitiformes</taxon>
        <taxon>Ixodida</taxon>
        <taxon>Ixodoidea</taxon>
        <taxon>Ixodidae</taxon>
        <taxon>Amblyomminae</taxon>
        <taxon>Amblyomma</taxon>
    </lineage>
</organism>
<comment type="caution">
    <text evidence="1">The sequence shown here is derived from an EMBL/GenBank/DDBJ whole genome shotgun (WGS) entry which is preliminary data.</text>
</comment>
<dbReference type="AlphaFoldDB" id="A0AAQ4E890"/>
<evidence type="ECO:0000313" key="1">
    <source>
        <dbReference type="EMBL" id="KAK8770959.1"/>
    </source>
</evidence>
<reference evidence="1 2" key="1">
    <citation type="journal article" date="2023" name="Arcadia Sci">
        <title>De novo assembly of a long-read Amblyomma americanum tick genome.</title>
        <authorList>
            <person name="Chou S."/>
            <person name="Poskanzer K.E."/>
            <person name="Rollins M."/>
            <person name="Thuy-Boun P.S."/>
        </authorList>
    </citation>
    <scope>NUCLEOTIDE SEQUENCE [LARGE SCALE GENOMIC DNA]</scope>
    <source>
        <strain evidence="1">F_SG_1</strain>
        <tissue evidence="1">Salivary glands</tissue>
    </source>
</reference>
<gene>
    <name evidence="1" type="ORF">V5799_025797</name>
</gene>
<protein>
    <submittedName>
        <fullName evidence="1">Uncharacterized protein</fullName>
    </submittedName>
</protein>
<accession>A0AAQ4E890</accession>
<feature type="non-terminal residue" evidence="1">
    <location>
        <position position="1"/>
    </location>
</feature>
<dbReference type="Proteomes" id="UP001321473">
    <property type="component" value="Unassembled WGS sequence"/>
</dbReference>